<proteinExistence type="predicted"/>
<dbReference type="OrthoDB" id="9935395at2"/>
<protein>
    <submittedName>
        <fullName evidence="2">Uncharacterized protein</fullName>
    </submittedName>
</protein>
<dbReference type="RefSeq" id="WP_109214279.1">
    <property type="nucleotide sequence ID" value="NZ_JRFU01000002.1"/>
</dbReference>
<evidence type="ECO:0000256" key="1">
    <source>
        <dbReference type="SAM" id="SignalP"/>
    </source>
</evidence>
<evidence type="ECO:0000313" key="3">
    <source>
        <dbReference type="Proteomes" id="UP000245288"/>
    </source>
</evidence>
<comment type="caution">
    <text evidence="2">The sequence shown here is derived from an EMBL/GenBank/DDBJ whole genome shotgun (WGS) entry which is preliminary data.</text>
</comment>
<organism evidence="2 3">
    <name type="scientific">Eubacterium ramulus</name>
    <dbReference type="NCBI Taxonomy" id="39490"/>
    <lineage>
        <taxon>Bacteria</taxon>
        <taxon>Bacillati</taxon>
        <taxon>Bacillota</taxon>
        <taxon>Clostridia</taxon>
        <taxon>Eubacteriales</taxon>
        <taxon>Eubacteriaceae</taxon>
        <taxon>Eubacterium</taxon>
    </lineage>
</organism>
<dbReference type="PROSITE" id="PS51257">
    <property type="entry name" value="PROKAR_LIPOPROTEIN"/>
    <property type="match status" value="1"/>
</dbReference>
<keyword evidence="3" id="KW-1185">Reference proteome</keyword>
<feature type="signal peptide" evidence="1">
    <location>
        <begin position="1"/>
        <end position="20"/>
    </location>
</feature>
<reference evidence="2 3" key="1">
    <citation type="submission" date="2014-09" db="EMBL/GenBank/DDBJ databases">
        <title>Butyrate-producing bacteria isolated from human gut.</title>
        <authorList>
            <person name="Zhang Q."/>
            <person name="Zhao L."/>
        </authorList>
    </citation>
    <scope>NUCLEOTIDE SEQUENCE [LARGE SCALE GENOMIC DNA]</scope>
    <source>
        <strain evidence="2 3">21</strain>
    </source>
</reference>
<feature type="chain" id="PRO_5016101343" evidence="1">
    <location>
        <begin position="21"/>
        <end position="233"/>
    </location>
</feature>
<sequence>MKKIVGRLLSVLLIAMLALAGCGTKDTGTAGGSASTETEQASVKSKVKFDGTYTAGDTVKIQMDLTKEGTCDYGYIGMYKLVTNEDGMRILNLIYYGEENAENSSDSQLAYDSYAIQQNEDGTYTRCKYTEGETPDFSTGTQMSCASGDDQIMNGEQFGAEYTSDGGAFVKLNEDGTFMFGVHMNYAADKKQFELIGASGSSVYTYETDDDQNSIVLSNEDGNIVMSLERKES</sequence>
<evidence type="ECO:0000313" key="2">
    <source>
        <dbReference type="EMBL" id="PWE88098.1"/>
    </source>
</evidence>
<accession>A0A2V1JZQ5</accession>
<dbReference type="AlphaFoldDB" id="A0A2V1JZQ5"/>
<keyword evidence="1" id="KW-0732">Signal</keyword>
<name>A0A2V1JZQ5_EUBRA</name>
<dbReference type="EMBL" id="JRFU01000002">
    <property type="protein sequence ID" value="PWE88098.1"/>
    <property type="molecule type" value="Genomic_DNA"/>
</dbReference>
<gene>
    <name evidence="2" type="ORF">LG34_00045</name>
</gene>
<dbReference type="Proteomes" id="UP000245288">
    <property type="component" value="Unassembled WGS sequence"/>
</dbReference>